<dbReference type="InterPro" id="IPR025420">
    <property type="entry name" value="DUF4143"/>
</dbReference>
<dbReference type="GO" id="GO:0005524">
    <property type="term" value="F:ATP binding"/>
    <property type="evidence" value="ECO:0007669"/>
    <property type="project" value="UniProtKB-KW"/>
</dbReference>
<feature type="domain" description="DUF4143" evidence="2">
    <location>
        <begin position="198"/>
        <end position="355"/>
    </location>
</feature>
<gene>
    <name evidence="3" type="ORF">K8V05_08330</name>
</gene>
<sequence length="417" mass="48894">MEIKRDIYLKQLIDSKHNDMIKIITGMRRCGKSYLLFTLFYNYLIEDGVEDNHIIQVDLEDRRNKALRNPDALLEYIDGKMTDSQMYYILLDEVQHVNEFEDVLNSYLKVKNADVYVTGSNSKFLSKDVITEFRGRGEEIKVSPLCFREFMSVYNGSREQALEEYMTYGGLPQIVTLSDETKKMEYLNSLFEKVYLTDIKERYKIRNDSDLEELIDVVASSVGGLINPIKIENTFATVKHSKISYNTIKNYLDILQDVFLLEKSVRYDIKGRKYIDTPAKYYFSDIGLRNARINFRQQEVTHLMENMIYNELRVRGLAVDVGVVVLNTKNEQGISQRKQLEVDFVCNQGSKRFYIQSALRLPTEEKREQELRSLKNIDDSFLKFVITEEPIKKYHDDSGIIFMNIYEFLMDKESLKG</sequence>
<evidence type="ECO:0000259" key="1">
    <source>
        <dbReference type="Pfam" id="PF13173"/>
    </source>
</evidence>
<dbReference type="EMBL" id="DYVS01000138">
    <property type="protein sequence ID" value="HJF70746.1"/>
    <property type="molecule type" value="Genomic_DNA"/>
</dbReference>
<dbReference type="AlphaFoldDB" id="A0A921KYG4"/>
<accession>A0A921KYG4</accession>
<evidence type="ECO:0000313" key="4">
    <source>
        <dbReference type="Proteomes" id="UP000742098"/>
    </source>
</evidence>
<evidence type="ECO:0000259" key="2">
    <source>
        <dbReference type="Pfam" id="PF13635"/>
    </source>
</evidence>
<dbReference type="InterPro" id="IPR027417">
    <property type="entry name" value="P-loop_NTPase"/>
</dbReference>
<evidence type="ECO:0000313" key="3">
    <source>
        <dbReference type="EMBL" id="HJF70746.1"/>
    </source>
</evidence>
<organism evidence="3 4">
    <name type="scientific">Butyricimonas virosa</name>
    <dbReference type="NCBI Taxonomy" id="544645"/>
    <lineage>
        <taxon>Bacteria</taxon>
        <taxon>Pseudomonadati</taxon>
        <taxon>Bacteroidota</taxon>
        <taxon>Bacteroidia</taxon>
        <taxon>Bacteroidales</taxon>
        <taxon>Odoribacteraceae</taxon>
        <taxon>Butyricimonas</taxon>
    </lineage>
</organism>
<dbReference type="PANTHER" id="PTHR33295">
    <property type="entry name" value="ATPASE"/>
    <property type="match status" value="1"/>
</dbReference>
<dbReference type="InterPro" id="IPR041682">
    <property type="entry name" value="AAA_14"/>
</dbReference>
<comment type="caution">
    <text evidence="3">The sequence shown here is derived from an EMBL/GenBank/DDBJ whole genome shotgun (WGS) entry which is preliminary data.</text>
</comment>
<proteinExistence type="predicted"/>
<reference evidence="3" key="1">
    <citation type="journal article" date="2021" name="PeerJ">
        <title>Extensive microbial diversity within the chicken gut microbiome revealed by metagenomics and culture.</title>
        <authorList>
            <person name="Gilroy R."/>
            <person name="Ravi A."/>
            <person name="Getino M."/>
            <person name="Pursley I."/>
            <person name="Horton D.L."/>
            <person name="Alikhan N.F."/>
            <person name="Baker D."/>
            <person name="Gharbi K."/>
            <person name="Hall N."/>
            <person name="Watson M."/>
            <person name="Adriaenssens E.M."/>
            <person name="Foster-Nyarko E."/>
            <person name="Jarju S."/>
            <person name="Secka A."/>
            <person name="Antonio M."/>
            <person name="Oren A."/>
            <person name="Chaudhuri R.R."/>
            <person name="La Ragione R."/>
            <person name="Hildebrand F."/>
            <person name="Pallen M.J."/>
        </authorList>
    </citation>
    <scope>NUCLEOTIDE SEQUENCE</scope>
    <source>
        <strain evidence="3">6966</strain>
    </source>
</reference>
<dbReference type="Pfam" id="PF13635">
    <property type="entry name" value="DUF4143"/>
    <property type="match status" value="1"/>
</dbReference>
<feature type="domain" description="AAA" evidence="1">
    <location>
        <begin position="20"/>
        <end position="151"/>
    </location>
</feature>
<name>A0A921KYG4_9BACT</name>
<dbReference type="Pfam" id="PF13173">
    <property type="entry name" value="AAA_14"/>
    <property type="match status" value="1"/>
</dbReference>
<protein>
    <submittedName>
        <fullName evidence="3">ATP-binding protein</fullName>
    </submittedName>
</protein>
<dbReference type="SUPFAM" id="SSF52540">
    <property type="entry name" value="P-loop containing nucleoside triphosphate hydrolases"/>
    <property type="match status" value="1"/>
</dbReference>
<dbReference type="Proteomes" id="UP000742098">
    <property type="component" value="Unassembled WGS sequence"/>
</dbReference>
<keyword evidence="3" id="KW-0067">ATP-binding</keyword>
<dbReference type="PANTHER" id="PTHR33295:SF18">
    <property type="entry name" value="AAA+ ATPASE DOMAIN-CONTAINING PROTEIN"/>
    <property type="match status" value="1"/>
</dbReference>
<keyword evidence="3" id="KW-0547">Nucleotide-binding</keyword>
<reference evidence="3" key="2">
    <citation type="submission" date="2021-09" db="EMBL/GenBank/DDBJ databases">
        <authorList>
            <person name="Gilroy R."/>
        </authorList>
    </citation>
    <scope>NUCLEOTIDE SEQUENCE</scope>
    <source>
        <strain evidence="3">6966</strain>
    </source>
</reference>